<reference evidence="2" key="1">
    <citation type="journal article" date="2019" name="Sci. Rep.">
        <title>Draft genome of Tanacetum cinerariifolium, the natural source of mosquito coil.</title>
        <authorList>
            <person name="Yamashiro T."/>
            <person name="Shiraishi A."/>
            <person name="Satake H."/>
            <person name="Nakayama K."/>
        </authorList>
    </citation>
    <scope>NUCLEOTIDE SEQUENCE</scope>
</reference>
<dbReference type="AlphaFoldDB" id="A0A699JJR3"/>
<dbReference type="EMBL" id="BKCJ010419152">
    <property type="protein sequence ID" value="GFA41028.1"/>
    <property type="molecule type" value="Genomic_DNA"/>
</dbReference>
<evidence type="ECO:0000256" key="1">
    <source>
        <dbReference type="SAM" id="MobiDB-lite"/>
    </source>
</evidence>
<organism evidence="2">
    <name type="scientific">Tanacetum cinerariifolium</name>
    <name type="common">Dalmatian daisy</name>
    <name type="synonym">Chrysanthemum cinerariifolium</name>
    <dbReference type="NCBI Taxonomy" id="118510"/>
    <lineage>
        <taxon>Eukaryota</taxon>
        <taxon>Viridiplantae</taxon>
        <taxon>Streptophyta</taxon>
        <taxon>Embryophyta</taxon>
        <taxon>Tracheophyta</taxon>
        <taxon>Spermatophyta</taxon>
        <taxon>Magnoliopsida</taxon>
        <taxon>eudicotyledons</taxon>
        <taxon>Gunneridae</taxon>
        <taxon>Pentapetalae</taxon>
        <taxon>asterids</taxon>
        <taxon>campanulids</taxon>
        <taxon>Asterales</taxon>
        <taxon>Asteraceae</taxon>
        <taxon>Asteroideae</taxon>
        <taxon>Anthemideae</taxon>
        <taxon>Anthemidinae</taxon>
        <taxon>Tanacetum</taxon>
    </lineage>
</organism>
<name>A0A699JJR3_TANCI</name>
<protein>
    <recommendedName>
        <fullName evidence="3">Reverse transcriptase domain-containing protein</fullName>
    </recommendedName>
</protein>
<proteinExistence type="predicted"/>
<evidence type="ECO:0008006" key="3">
    <source>
        <dbReference type="Google" id="ProtNLM"/>
    </source>
</evidence>
<accession>A0A699JJR3</accession>
<sequence>MSTSTHPITILYNSDVEDAFSSTNTPDYTPASPNYSSASPGNNFSDPSENLTHNLLAILAILPFHDNLYIKVMQAYNTELSIQAPIAPPPSLMLSPQFDSRDFFLPKEILPPEK</sequence>
<comment type="caution">
    <text evidence="2">The sequence shown here is derived from an EMBL/GenBank/DDBJ whole genome shotgun (WGS) entry which is preliminary data.</text>
</comment>
<gene>
    <name evidence="2" type="ORF">Tci_613000</name>
</gene>
<evidence type="ECO:0000313" key="2">
    <source>
        <dbReference type="EMBL" id="GFA41028.1"/>
    </source>
</evidence>
<feature type="region of interest" description="Disordered" evidence="1">
    <location>
        <begin position="21"/>
        <end position="46"/>
    </location>
</feature>